<dbReference type="InterPro" id="IPR042065">
    <property type="entry name" value="E3_ELL-like"/>
</dbReference>
<feature type="region of interest" description="Disordered" evidence="1">
    <location>
        <begin position="117"/>
        <end position="179"/>
    </location>
</feature>
<feature type="compositionally biased region" description="Low complexity" evidence="1">
    <location>
        <begin position="499"/>
        <end position="539"/>
    </location>
</feature>
<feature type="compositionally biased region" description="Basic residues" evidence="1">
    <location>
        <begin position="355"/>
        <end position="365"/>
    </location>
</feature>
<feature type="compositionally biased region" description="Polar residues" evidence="1">
    <location>
        <begin position="317"/>
        <end position="326"/>
    </location>
</feature>
<proteinExistence type="predicted"/>
<name>A0AAD5WVE1_9PEZI</name>
<sequence length="654" mass="71224">MANFQLPDFGILLDCHPKTMDTLPQQAIAMNLNDDIIEDMIKCVQDGQDVELSMGNNPSFCYGSRTQLATPTPEPLLFDLFVTRPEESIRKAAKYPNPTMGILKHKGIKNGPIRVERVPVEKPSRSAAGKTAAPSKAKATNKHLSGTSVASNSAPRSLPPSPLSVAGSPALNPTLSASQQAVSRAKEHRFPIVHELAVREQTEEYLVKKWKGGKDDFRPALEKAADFIPSSNTWALKKNIWKELDVYKYDYESSEDRQTAIDNAIRQYDRIRLSATDLEWQKLLPFEDRGKGKCLSKLQAEIAKASAAPKIKVQKAEGSQESGTSTDELKSEVRSASQASKPKGTNIFNGGGMTTKKKAPTKARTKATTTRAIKASAKEKARPLSAVYITNSDDDGSEDEPLSKARNTTPLSAPAPTQKLARAPSPKQKLPSSLTPKPPSSTAPKRGREEDDSSSSSSGAPLSKRHKQPAKESSSSVIRAPINKATANAASKKPHRASDASSQSRTTSNSATSSAPHPKMATKTTSPTKSSPLASLSPTNASDIEGEGETPPPPPVHKHYAHSRVGSTNSVSAKRRRPDDEEPRVRSKKPRVSVDVVELANRFKDSYQEYESLHFELKDLENPPENKMAHLLDLRTKLESLKKKIYRGVGEGRD</sequence>
<feature type="region of interest" description="Disordered" evidence="1">
    <location>
        <begin position="308"/>
        <end position="591"/>
    </location>
</feature>
<dbReference type="InterPro" id="IPR036390">
    <property type="entry name" value="WH_DNA-bd_sf"/>
</dbReference>
<evidence type="ECO:0000313" key="2">
    <source>
        <dbReference type="EMBL" id="KAJ2904080.1"/>
    </source>
</evidence>
<dbReference type="SUPFAM" id="SSF46785">
    <property type="entry name" value="Winged helix' DNA-binding domain"/>
    <property type="match status" value="1"/>
</dbReference>
<comment type="caution">
    <text evidence="2">The sequence shown here is derived from an EMBL/GenBank/DDBJ whole genome shotgun (WGS) entry which is preliminary data.</text>
</comment>
<protein>
    <submittedName>
        <fullName evidence="2">Com1 regulatory protein</fullName>
    </submittedName>
</protein>
<feature type="compositionally biased region" description="Low complexity" evidence="1">
    <location>
        <begin position="366"/>
        <end position="375"/>
    </location>
</feature>
<dbReference type="Gene3D" id="1.10.10.2670">
    <property type="entry name" value="E3 ubiquitin-protein ligase"/>
    <property type="match status" value="1"/>
</dbReference>
<keyword evidence="3" id="KW-1185">Reference proteome</keyword>
<feature type="compositionally biased region" description="Low complexity" evidence="1">
    <location>
        <begin position="423"/>
        <end position="435"/>
    </location>
</feature>
<evidence type="ECO:0000313" key="3">
    <source>
        <dbReference type="Proteomes" id="UP001201980"/>
    </source>
</evidence>
<dbReference type="EMBL" id="JAKWBI020000063">
    <property type="protein sequence ID" value="KAJ2904080.1"/>
    <property type="molecule type" value="Genomic_DNA"/>
</dbReference>
<reference evidence="2" key="1">
    <citation type="submission" date="2022-07" db="EMBL/GenBank/DDBJ databases">
        <title>Draft genome sequence of Zalerion maritima ATCC 34329, a (micro)plastics degrading marine fungus.</title>
        <authorList>
            <person name="Paco A."/>
            <person name="Goncalves M.F.M."/>
            <person name="Rocha-Santos T.A.P."/>
            <person name="Alves A."/>
        </authorList>
    </citation>
    <scope>NUCLEOTIDE SEQUENCE</scope>
    <source>
        <strain evidence="2">ATCC 34329</strain>
    </source>
</reference>
<dbReference type="AlphaFoldDB" id="A0AAD5WVE1"/>
<accession>A0AAD5WVE1</accession>
<dbReference type="Proteomes" id="UP001201980">
    <property type="component" value="Unassembled WGS sequence"/>
</dbReference>
<organism evidence="2 3">
    <name type="scientific">Zalerion maritima</name>
    <dbReference type="NCBI Taxonomy" id="339359"/>
    <lineage>
        <taxon>Eukaryota</taxon>
        <taxon>Fungi</taxon>
        <taxon>Dikarya</taxon>
        <taxon>Ascomycota</taxon>
        <taxon>Pezizomycotina</taxon>
        <taxon>Sordariomycetes</taxon>
        <taxon>Lulworthiomycetidae</taxon>
        <taxon>Lulworthiales</taxon>
        <taxon>Lulworthiaceae</taxon>
        <taxon>Zalerion</taxon>
    </lineage>
</organism>
<gene>
    <name evidence="2" type="ORF">MKZ38_008891</name>
</gene>
<evidence type="ECO:0000256" key="1">
    <source>
        <dbReference type="SAM" id="MobiDB-lite"/>
    </source>
</evidence>